<evidence type="ECO:0000256" key="1">
    <source>
        <dbReference type="SAM" id="Coils"/>
    </source>
</evidence>
<keyword evidence="1" id="KW-0175">Coiled coil</keyword>
<dbReference type="AlphaFoldDB" id="A0A6C0CQM6"/>
<proteinExistence type="predicted"/>
<dbReference type="EMBL" id="MN739459">
    <property type="protein sequence ID" value="QHT05765.1"/>
    <property type="molecule type" value="Genomic_DNA"/>
</dbReference>
<reference evidence="2" key="1">
    <citation type="journal article" date="2020" name="Nature">
        <title>Giant virus diversity and host interactions through global metagenomics.</title>
        <authorList>
            <person name="Schulz F."/>
            <person name="Roux S."/>
            <person name="Paez-Espino D."/>
            <person name="Jungbluth S."/>
            <person name="Walsh D.A."/>
            <person name="Denef V.J."/>
            <person name="McMahon K.D."/>
            <person name="Konstantinidis K.T."/>
            <person name="Eloe-Fadrosh E.A."/>
            <person name="Kyrpides N.C."/>
            <person name="Woyke T."/>
        </authorList>
    </citation>
    <scope>NUCLEOTIDE SEQUENCE</scope>
    <source>
        <strain evidence="2">GVMAG-M-3300021389-45</strain>
    </source>
</reference>
<name>A0A6C0CQM6_9ZZZZ</name>
<evidence type="ECO:0000313" key="2">
    <source>
        <dbReference type="EMBL" id="QHT05765.1"/>
    </source>
</evidence>
<feature type="coiled-coil region" evidence="1">
    <location>
        <begin position="81"/>
        <end position="108"/>
    </location>
</feature>
<sequence>MNEIEADSTRTLANAVKYANMSVKSKNNAQVYAKVSEQNALKVTYSNDKINELNLKILDATEYIKKPETDFNTSERYLKLIDDAIVQMKKYQADAEEAIELANFYKNKTTVEYNESVSSYERTLDYIESMKATLNEY</sequence>
<organism evidence="2">
    <name type="scientific">viral metagenome</name>
    <dbReference type="NCBI Taxonomy" id="1070528"/>
    <lineage>
        <taxon>unclassified sequences</taxon>
        <taxon>metagenomes</taxon>
        <taxon>organismal metagenomes</taxon>
    </lineage>
</organism>
<protein>
    <submittedName>
        <fullName evidence="2">Uncharacterized protein</fullName>
    </submittedName>
</protein>
<accession>A0A6C0CQM6</accession>